<keyword evidence="3" id="KW-1185">Reference proteome</keyword>
<dbReference type="Proteomes" id="UP001159364">
    <property type="component" value="Linkage Group LG05"/>
</dbReference>
<gene>
    <name evidence="2" type="ORF">K2173_004925</name>
</gene>
<sequence>MEAEEIKQRELDSPLPILPRLDRLDSLVQLVEERYGILATAKSRQCCCCVVRKTEAQDHCKDLPSAIEEVRHKGTLLERVQRLENRVLQLSIEMGIGRTSRSSSSTSMRAAAPQNSEQGLDDRSNDVNPQEDKRCPEVETCVRNTQGNGERLFPRKTASSYKKWVPWFQLGCSPHRD</sequence>
<protein>
    <submittedName>
        <fullName evidence="2">Uncharacterized protein</fullName>
    </submittedName>
</protein>
<proteinExistence type="predicted"/>
<comment type="caution">
    <text evidence="2">The sequence shown here is derived from an EMBL/GenBank/DDBJ whole genome shotgun (WGS) entry which is preliminary data.</text>
</comment>
<evidence type="ECO:0000256" key="1">
    <source>
        <dbReference type="SAM" id="MobiDB-lite"/>
    </source>
</evidence>
<feature type="compositionally biased region" description="Basic and acidic residues" evidence="1">
    <location>
        <begin position="120"/>
        <end position="137"/>
    </location>
</feature>
<dbReference type="EMBL" id="JAIWQS010000005">
    <property type="protein sequence ID" value="KAJ8764036.1"/>
    <property type="molecule type" value="Genomic_DNA"/>
</dbReference>
<feature type="compositionally biased region" description="Low complexity" evidence="1">
    <location>
        <begin position="98"/>
        <end position="107"/>
    </location>
</feature>
<evidence type="ECO:0000313" key="3">
    <source>
        <dbReference type="Proteomes" id="UP001159364"/>
    </source>
</evidence>
<organism evidence="2 3">
    <name type="scientific">Erythroxylum novogranatense</name>
    <dbReference type="NCBI Taxonomy" id="1862640"/>
    <lineage>
        <taxon>Eukaryota</taxon>
        <taxon>Viridiplantae</taxon>
        <taxon>Streptophyta</taxon>
        <taxon>Embryophyta</taxon>
        <taxon>Tracheophyta</taxon>
        <taxon>Spermatophyta</taxon>
        <taxon>Magnoliopsida</taxon>
        <taxon>eudicotyledons</taxon>
        <taxon>Gunneridae</taxon>
        <taxon>Pentapetalae</taxon>
        <taxon>rosids</taxon>
        <taxon>fabids</taxon>
        <taxon>Malpighiales</taxon>
        <taxon>Erythroxylaceae</taxon>
        <taxon>Erythroxylum</taxon>
    </lineage>
</organism>
<reference evidence="2 3" key="1">
    <citation type="submission" date="2021-09" db="EMBL/GenBank/DDBJ databases">
        <title>Genomic insights and catalytic innovation underlie evolution of tropane alkaloids biosynthesis.</title>
        <authorList>
            <person name="Wang Y.-J."/>
            <person name="Tian T."/>
            <person name="Huang J.-P."/>
            <person name="Huang S.-X."/>
        </authorList>
    </citation>
    <scope>NUCLEOTIDE SEQUENCE [LARGE SCALE GENOMIC DNA]</scope>
    <source>
        <strain evidence="2">KIB-2018</strain>
        <tissue evidence="2">Leaf</tissue>
    </source>
</reference>
<dbReference type="PANTHER" id="PTHR34190:SF10">
    <property type="entry name" value="TERNARY COMPLEX FACTOR MIP1 LEUCINE-ZIPPER DOMAIN-CONTAINING PROTEIN"/>
    <property type="match status" value="1"/>
</dbReference>
<feature type="region of interest" description="Disordered" evidence="1">
    <location>
        <begin position="98"/>
        <end position="140"/>
    </location>
</feature>
<dbReference type="AlphaFoldDB" id="A0AAV8TB49"/>
<name>A0AAV8TB49_9ROSI</name>
<accession>A0AAV8TB49</accession>
<evidence type="ECO:0000313" key="2">
    <source>
        <dbReference type="EMBL" id="KAJ8764036.1"/>
    </source>
</evidence>
<dbReference type="PANTHER" id="PTHR34190">
    <property type="entry name" value="EXPRESSED PROTEIN"/>
    <property type="match status" value="1"/>
</dbReference>